<evidence type="ECO:0000256" key="2">
    <source>
        <dbReference type="ARBA" id="ARBA00022801"/>
    </source>
</evidence>
<feature type="domain" description="Helicase ATP-binding" evidence="5">
    <location>
        <begin position="30"/>
        <end position="201"/>
    </location>
</feature>
<dbReference type="RefSeq" id="WP_376890980.1">
    <property type="nucleotide sequence ID" value="NZ_JBHULS010000001.1"/>
</dbReference>
<keyword evidence="7" id="KW-1185">Reference proteome</keyword>
<dbReference type="Proteomes" id="UP001597472">
    <property type="component" value="Unassembled WGS sequence"/>
</dbReference>
<dbReference type="PROSITE" id="PS51192">
    <property type="entry name" value="HELICASE_ATP_BIND_1"/>
    <property type="match status" value="1"/>
</dbReference>
<evidence type="ECO:0000256" key="4">
    <source>
        <dbReference type="ARBA" id="ARBA00022840"/>
    </source>
</evidence>
<dbReference type="SMART" id="SM00487">
    <property type="entry name" value="DEXDc"/>
    <property type="match status" value="1"/>
</dbReference>
<organism evidence="6 7">
    <name type="scientific">Bizionia sediminis</name>
    <dbReference type="NCBI Taxonomy" id="1737064"/>
    <lineage>
        <taxon>Bacteria</taxon>
        <taxon>Pseudomonadati</taxon>
        <taxon>Bacteroidota</taxon>
        <taxon>Flavobacteriia</taxon>
        <taxon>Flavobacteriales</taxon>
        <taxon>Flavobacteriaceae</taxon>
        <taxon>Bizionia</taxon>
    </lineage>
</organism>
<dbReference type="PANTHER" id="PTHR47959:SF13">
    <property type="entry name" value="ATP-DEPENDENT RNA HELICASE RHLE"/>
    <property type="match status" value="1"/>
</dbReference>
<evidence type="ECO:0000259" key="5">
    <source>
        <dbReference type="PROSITE" id="PS51192"/>
    </source>
</evidence>
<gene>
    <name evidence="6" type="ORF">ACFSQP_00450</name>
</gene>
<dbReference type="InterPro" id="IPR014001">
    <property type="entry name" value="Helicase_ATP-bd"/>
</dbReference>
<dbReference type="Gene3D" id="3.40.50.300">
    <property type="entry name" value="P-loop containing nucleotide triphosphate hydrolases"/>
    <property type="match status" value="1"/>
</dbReference>
<dbReference type="GO" id="GO:0004386">
    <property type="term" value="F:helicase activity"/>
    <property type="evidence" value="ECO:0007669"/>
    <property type="project" value="UniProtKB-KW"/>
</dbReference>
<reference evidence="7" key="1">
    <citation type="journal article" date="2019" name="Int. J. Syst. Evol. Microbiol.">
        <title>The Global Catalogue of Microorganisms (GCM) 10K type strain sequencing project: providing services to taxonomists for standard genome sequencing and annotation.</title>
        <authorList>
            <consortium name="The Broad Institute Genomics Platform"/>
            <consortium name="The Broad Institute Genome Sequencing Center for Infectious Disease"/>
            <person name="Wu L."/>
            <person name="Ma J."/>
        </authorList>
    </citation>
    <scope>NUCLEOTIDE SEQUENCE [LARGE SCALE GENOMIC DNA]</scope>
    <source>
        <strain evidence="7">KCTC 42587</strain>
    </source>
</reference>
<evidence type="ECO:0000256" key="3">
    <source>
        <dbReference type="ARBA" id="ARBA00022806"/>
    </source>
</evidence>
<dbReference type="Pfam" id="PF00270">
    <property type="entry name" value="DEAD"/>
    <property type="match status" value="1"/>
</dbReference>
<keyword evidence="1" id="KW-0547">Nucleotide-binding</keyword>
<name>A0ABW5KR53_9FLAO</name>
<comment type="caution">
    <text evidence="6">The sequence shown here is derived from an EMBL/GenBank/DDBJ whole genome shotgun (WGS) entry which is preliminary data.</text>
</comment>
<evidence type="ECO:0000313" key="6">
    <source>
        <dbReference type="EMBL" id="MFD2550270.1"/>
    </source>
</evidence>
<evidence type="ECO:0000256" key="1">
    <source>
        <dbReference type="ARBA" id="ARBA00022741"/>
    </source>
</evidence>
<dbReference type="SUPFAM" id="SSF52540">
    <property type="entry name" value="P-loop containing nucleoside triphosphate hydrolases"/>
    <property type="match status" value="1"/>
</dbReference>
<keyword evidence="4" id="KW-0067">ATP-binding</keyword>
<protein>
    <submittedName>
        <fullName evidence="6">DEAD/DEAH box helicase</fullName>
    </submittedName>
</protein>
<dbReference type="InterPro" id="IPR050079">
    <property type="entry name" value="DEAD_box_RNA_helicase"/>
</dbReference>
<keyword evidence="3 6" id="KW-0347">Helicase</keyword>
<dbReference type="InterPro" id="IPR011545">
    <property type="entry name" value="DEAD/DEAH_box_helicase_dom"/>
</dbReference>
<sequence>MSFKKLHPLLKEALVAQDMHAAMPLQKTLLPKLKSGINMYVVAKSGTGKTTALVLATVHKLQAQAKGDSPRALIMVKDKESGLALKQTFERFTANTDLRIYCVHDTSSIEKQKDDIYVGTDIIIATPKRLNKLYFINGIHLGELQILALDDAHLILQANFQNDVLRVSDSLKKCQYLIFTEVLSAKLKSLEHSMMHHAELVVG</sequence>
<proteinExistence type="predicted"/>
<keyword evidence="2" id="KW-0378">Hydrolase</keyword>
<evidence type="ECO:0000313" key="7">
    <source>
        <dbReference type="Proteomes" id="UP001597472"/>
    </source>
</evidence>
<dbReference type="InterPro" id="IPR027417">
    <property type="entry name" value="P-loop_NTPase"/>
</dbReference>
<dbReference type="PANTHER" id="PTHR47959">
    <property type="entry name" value="ATP-DEPENDENT RNA HELICASE RHLE-RELATED"/>
    <property type="match status" value="1"/>
</dbReference>
<accession>A0ABW5KR53</accession>
<dbReference type="EMBL" id="JBHULS010000001">
    <property type="protein sequence ID" value="MFD2550270.1"/>
    <property type="molecule type" value="Genomic_DNA"/>
</dbReference>